<dbReference type="PANTHER" id="PTHR43784">
    <property type="entry name" value="GDSL-LIKE LIPASE/ACYLHYDROLASE, PUTATIVE (AFU_ORTHOLOGUE AFUA_2G00820)-RELATED"/>
    <property type="match status" value="1"/>
</dbReference>
<evidence type="ECO:0000313" key="2">
    <source>
        <dbReference type="EMBL" id="MBB4676909.1"/>
    </source>
</evidence>
<dbReference type="EMBL" id="JACHMH010000001">
    <property type="protein sequence ID" value="MBB4676909.1"/>
    <property type="molecule type" value="Genomic_DNA"/>
</dbReference>
<dbReference type="InterPro" id="IPR036514">
    <property type="entry name" value="SGNH_hydro_sf"/>
</dbReference>
<reference evidence="2 3" key="1">
    <citation type="submission" date="2020-08" db="EMBL/GenBank/DDBJ databases">
        <title>Sequencing the genomes of 1000 actinobacteria strains.</title>
        <authorList>
            <person name="Klenk H.-P."/>
        </authorList>
    </citation>
    <scope>NUCLEOTIDE SEQUENCE [LARGE SCALE GENOMIC DNA]</scope>
    <source>
        <strain evidence="2 3">DSM 44230</strain>
    </source>
</reference>
<dbReference type="Proteomes" id="UP000533598">
    <property type="component" value="Unassembled WGS sequence"/>
</dbReference>
<organism evidence="2 3">
    <name type="scientific">Crossiella cryophila</name>
    <dbReference type="NCBI Taxonomy" id="43355"/>
    <lineage>
        <taxon>Bacteria</taxon>
        <taxon>Bacillati</taxon>
        <taxon>Actinomycetota</taxon>
        <taxon>Actinomycetes</taxon>
        <taxon>Pseudonocardiales</taxon>
        <taxon>Pseudonocardiaceae</taxon>
        <taxon>Crossiella</taxon>
    </lineage>
</organism>
<dbReference type="InterPro" id="IPR053140">
    <property type="entry name" value="GDSL_Rv0518-like"/>
</dbReference>
<sequence>MVWQRFVAVGDSVTEGLGDPDGDGGFRGWADRLAEAIADRQGEVRYANLAVRGLTTRRILHSQLAAAQELRPDLVTAVVGMNDVIRPGLDPLEFATDLNALFSGLRVTGAVVLTATIPAPGLFAPLPQALRRRMDTRITRMNAVITAAAHRHGLLCLDLAAMTPAGMAAWAEDRLHPGPIAHEAMAAAALAALDGLAPAVAVDGAAQSDPDHLRWLRTFLVPWLIRRMRGQSSGDGRVAKLPAYRRLPATG</sequence>
<dbReference type="Gene3D" id="3.40.50.1110">
    <property type="entry name" value="SGNH hydrolase"/>
    <property type="match status" value="1"/>
</dbReference>
<accession>A0A7W7CCA1</accession>
<evidence type="ECO:0000259" key="1">
    <source>
        <dbReference type="Pfam" id="PF13472"/>
    </source>
</evidence>
<dbReference type="RefSeq" id="WP_185002712.1">
    <property type="nucleotide sequence ID" value="NZ_BAAAUI010000012.1"/>
</dbReference>
<dbReference type="CDD" id="cd01832">
    <property type="entry name" value="SGNH_hydrolase_like_1"/>
    <property type="match status" value="1"/>
</dbReference>
<keyword evidence="3" id="KW-1185">Reference proteome</keyword>
<dbReference type="Pfam" id="PF13472">
    <property type="entry name" value="Lipase_GDSL_2"/>
    <property type="match status" value="1"/>
</dbReference>
<protein>
    <submittedName>
        <fullName evidence="2">Lysophospholipase L1-like esterase</fullName>
    </submittedName>
</protein>
<gene>
    <name evidence="2" type="ORF">HNR67_003027</name>
</gene>
<comment type="caution">
    <text evidence="2">The sequence shown here is derived from an EMBL/GenBank/DDBJ whole genome shotgun (WGS) entry which is preliminary data.</text>
</comment>
<feature type="domain" description="SGNH hydrolase-type esterase" evidence="1">
    <location>
        <begin position="8"/>
        <end position="183"/>
    </location>
</feature>
<dbReference type="InterPro" id="IPR013830">
    <property type="entry name" value="SGNH_hydro"/>
</dbReference>
<proteinExistence type="predicted"/>
<dbReference type="SUPFAM" id="SSF52266">
    <property type="entry name" value="SGNH hydrolase"/>
    <property type="match status" value="1"/>
</dbReference>
<dbReference type="AlphaFoldDB" id="A0A7W7CCA1"/>
<evidence type="ECO:0000313" key="3">
    <source>
        <dbReference type="Proteomes" id="UP000533598"/>
    </source>
</evidence>
<dbReference type="PANTHER" id="PTHR43784:SF2">
    <property type="entry name" value="GDSL-LIKE LIPASE_ACYLHYDROLASE, PUTATIVE (AFU_ORTHOLOGUE AFUA_2G00820)-RELATED"/>
    <property type="match status" value="1"/>
</dbReference>
<name>A0A7W7CCA1_9PSEU</name>